<evidence type="ECO:0000313" key="2">
    <source>
        <dbReference type="Proteomes" id="UP000608850"/>
    </source>
</evidence>
<dbReference type="AlphaFoldDB" id="A0A830GDZ7"/>
<name>A0A830GDZ7_9EURY</name>
<proteinExistence type="predicted"/>
<gene>
    <name evidence="1" type="ORF">GCM10009021_29380</name>
</gene>
<organism evidence="1 2">
    <name type="scientific">Halarchaeum nitratireducens</name>
    <dbReference type="NCBI Taxonomy" id="489913"/>
    <lineage>
        <taxon>Archaea</taxon>
        <taxon>Methanobacteriati</taxon>
        <taxon>Methanobacteriota</taxon>
        <taxon>Stenosarchaea group</taxon>
        <taxon>Halobacteria</taxon>
        <taxon>Halobacteriales</taxon>
        <taxon>Halobacteriaceae</taxon>
    </lineage>
</organism>
<accession>A0A830GDZ7</accession>
<reference evidence="1 2" key="1">
    <citation type="journal article" date="2019" name="Int. J. Syst. Evol. Microbiol.">
        <title>The Global Catalogue of Microorganisms (GCM) 10K type strain sequencing project: providing services to taxonomists for standard genome sequencing and annotation.</title>
        <authorList>
            <consortium name="The Broad Institute Genomics Platform"/>
            <consortium name="The Broad Institute Genome Sequencing Center for Infectious Disease"/>
            <person name="Wu L."/>
            <person name="Ma J."/>
        </authorList>
    </citation>
    <scope>NUCLEOTIDE SEQUENCE [LARGE SCALE GENOMIC DNA]</scope>
    <source>
        <strain evidence="1 2">JCM 16331</strain>
    </source>
</reference>
<protein>
    <submittedName>
        <fullName evidence="1">Uncharacterized protein</fullName>
    </submittedName>
</protein>
<keyword evidence="2" id="KW-1185">Reference proteome</keyword>
<sequence length="60" mass="6828">MMAGHTTRRRPPWQKPIPKTAFGYCTSCQTVPADPVYAARDDQRCADCYFEDELTETSNV</sequence>
<evidence type="ECO:0000313" key="1">
    <source>
        <dbReference type="EMBL" id="GGN25475.1"/>
    </source>
</evidence>
<comment type="caution">
    <text evidence="1">The sequence shown here is derived from an EMBL/GenBank/DDBJ whole genome shotgun (WGS) entry which is preliminary data.</text>
</comment>
<dbReference type="Proteomes" id="UP000608850">
    <property type="component" value="Unassembled WGS sequence"/>
</dbReference>
<dbReference type="EMBL" id="BMOQ01000009">
    <property type="protein sequence ID" value="GGN25475.1"/>
    <property type="molecule type" value="Genomic_DNA"/>
</dbReference>